<dbReference type="EMBL" id="JACTNZ010000008">
    <property type="protein sequence ID" value="KAG5535126.1"/>
    <property type="molecule type" value="Genomic_DNA"/>
</dbReference>
<dbReference type="Proteomes" id="UP000823749">
    <property type="component" value="Chromosome 8"/>
</dbReference>
<dbReference type="PANTHER" id="PTHR48049">
    <property type="entry name" value="GLYCOSYLTRANSFERASE"/>
    <property type="match status" value="1"/>
</dbReference>
<keyword evidence="2" id="KW-0808">Transferase</keyword>
<dbReference type="FunFam" id="3.40.50.2000:FF:000087">
    <property type="entry name" value="Glycosyltransferase"/>
    <property type="match status" value="1"/>
</dbReference>
<sequence>MIIAPWMPNPIREAFLLNSDLYPDAGSFDGDGLLCGLADSLAPSIIFKVSDLDRNSDVVVVDGWRRLLAEDFGGRVDRRPPEDPPKLGILSQDLHMSEKTFQVAMLPWFAMGHLIPYINISNKLAQRGHRISFFIPTNTIPKFDHLNLHPDLITFIPVTVPHVDGLPHGAETTADVSYVLHPLIVTAMDLTQPSIEASLKHLKPHFVFFDLAHWIPALARRLGIKSVHYSVVSPAASAYLFVPARKLHEKQWAQSEFMKQPPGYPASSIKLASYEARAPVALGVNEFGSGITFAERVSISRSDCDAISFKTCTEIEGPFCDYIEKQYKKTVILAGPVMLDPPPAATLEERWEKWLGSFEPKTVIFCSFGSECRLGKEQFQELVLGLELSGMPFFAALKPPLGVEKIENILPTGFLERTQGRGIVYGGWVQQQLILAHPSVGCNVTHCGYGSLLEAMINECELVLIPQYGDQIINSRLMSGDLEVGVEVERDKEDGLFTSEGLCKAIRLVTEVDSEVGKKVRANRAKLSEFLSRKSLDSSYIDSFVQKLQGLLGMTPP</sequence>
<dbReference type="InterPro" id="IPR002213">
    <property type="entry name" value="UDP_glucos_trans"/>
</dbReference>
<keyword evidence="5" id="KW-1185">Reference proteome</keyword>
<evidence type="ECO:0000256" key="3">
    <source>
        <dbReference type="ARBA" id="ARBA00023241"/>
    </source>
</evidence>
<comment type="caution">
    <text evidence="4">The sequence shown here is derived from an EMBL/GenBank/DDBJ whole genome shotgun (WGS) entry which is preliminary data.</text>
</comment>
<dbReference type="GO" id="GO:0009718">
    <property type="term" value="P:anthocyanin-containing compound biosynthetic process"/>
    <property type="evidence" value="ECO:0007669"/>
    <property type="project" value="UniProtKB-ARBA"/>
</dbReference>
<accession>A0AAV6J1S6</accession>
<evidence type="ECO:0008006" key="6">
    <source>
        <dbReference type="Google" id="ProtNLM"/>
    </source>
</evidence>
<dbReference type="InterPro" id="IPR050481">
    <property type="entry name" value="UDP-glycosyltransf_plant"/>
</dbReference>
<evidence type="ECO:0000313" key="5">
    <source>
        <dbReference type="Proteomes" id="UP000823749"/>
    </source>
</evidence>
<dbReference type="PANTHER" id="PTHR48049:SF34">
    <property type="entry name" value="UDP-GLYCOSYLTRANSFERASE 79B30-LIKE"/>
    <property type="match status" value="1"/>
</dbReference>
<keyword evidence="3" id="KW-0284">Flavonoid biosynthesis</keyword>
<dbReference type="SUPFAM" id="SSF53756">
    <property type="entry name" value="UDP-Glycosyltransferase/glycogen phosphorylase"/>
    <property type="match status" value="1"/>
</dbReference>
<reference evidence="4" key="1">
    <citation type="submission" date="2020-08" db="EMBL/GenBank/DDBJ databases">
        <title>Plant Genome Project.</title>
        <authorList>
            <person name="Zhang R.-G."/>
        </authorList>
    </citation>
    <scope>NUCLEOTIDE SEQUENCE</scope>
    <source>
        <strain evidence="4">WSP0</strain>
        <tissue evidence="4">Leaf</tissue>
    </source>
</reference>
<name>A0AAV6J1S6_9ERIC</name>
<dbReference type="FunFam" id="3.40.50.2000:FF:000037">
    <property type="entry name" value="Glycosyltransferase"/>
    <property type="match status" value="1"/>
</dbReference>
<comment type="similarity">
    <text evidence="1">Belongs to the UDP-glycosyltransferase family.</text>
</comment>
<evidence type="ECO:0000256" key="1">
    <source>
        <dbReference type="ARBA" id="ARBA00009995"/>
    </source>
</evidence>
<organism evidence="4 5">
    <name type="scientific">Rhododendron griersonianum</name>
    <dbReference type="NCBI Taxonomy" id="479676"/>
    <lineage>
        <taxon>Eukaryota</taxon>
        <taxon>Viridiplantae</taxon>
        <taxon>Streptophyta</taxon>
        <taxon>Embryophyta</taxon>
        <taxon>Tracheophyta</taxon>
        <taxon>Spermatophyta</taxon>
        <taxon>Magnoliopsida</taxon>
        <taxon>eudicotyledons</taxon>
        <taxon>Gunneridae</taxon>
        <taxon>Pentapetalae</taxon>
        <taxon>asterids</taxon>
        <taxon>Ericales</taxon>
        <taxon>Ericaceae</taxon>
        <taxon>Ericoideae</taxon>
        <taxon>Rhodoreae</taxon>
        <taxon>Rhododendron</taxon>
    </lineage>
</organism>
<dbReference type="CDD" id="cd03784">
    <property type="entry name" value="GT1_Gtf-like"/>
    <property type="match status" value="1"/>
</dbReference>
<dbReference type="Pfam" id="PF00201">
    <property type="entry name" value="UDPGT"/>
    <property type="match status" value="1"/>
</dbReference>
<gene>
    <name evidence="4" type="ORF">RHGRI_023043</name>
</gene>
<dbReference type="AlphaFoldDB" id="A0AAV6J1S6"/>
<dbReference type="Gene3D" id="3.40.50.2000">
    <property type="entry name" value="Glycogen Phosphorylase B"/>
    <property type="match status" value="2"/>
</dbReference>
<proteinExistence type="inferred from homology"/>
<evidence type="ECO:0000256" key="2">
    <source>
        <dbReference type="ARBA" id="ARBA00022679"/>
    </source>
</evidence>
<dbReference type="GO" id="GO:0035251">
    <property type="term" value="F:UDP-glucosyltransferase activity"/>
    <property type="evidence" value="ECO:0007669"/>
    <property type="project" value="InterPro"/>
</dbReference>
<protein>
    <recommendedName>
        <fullName evidence="6">Glycosyltransferase</fullName>
    </recommendedName>
</protein>
<evidence type="ECO:0000313" key="4">
    <source>
        <dbReference type="EMBL" id="KAG5535126.1"/>
    </source>
</evidence>